<evidence type="ECO:0000313" key="10">
    <source>
        <dbReference type="Proteomes" id="UP000027665"/>
    </source>
</evidence>
<dbReference type="GO" id="GO:1990904">
    <property type="term" value="C:ribonucleoprotein complex"/>
    <property type="evidence" value="ECO:0007669"/>
    <property type="project" value="UniProtKB-KW"/>
</dbReference>
<dbReference type="GO" id="GO:0019843">
    <property type="term" value="F:rRNA binding"/>
    <property type="evidence" value="ECO:0007669"/>
    <property type="project" value="UniProtKB-UniRule"/>
</dbReference>
<reference evidence="9 10" key="1">
    <citation type="submission" date="2014-04" db="EMBL/GenBank/DDBJ databases">
        <title>Draft Genome Sequence of Synergistes jonesii.</title>
        <authorList>
            <person name="Coil D.A."/>
            <person name="Eisen J.A."/>
            <person name="Holland-Moritz H.E."/>
        </authorList>
    </citation>
    <scope>NUCLEOTIDE SEQUENCE [LARGE SCALE GENOMIC DNA]</scope>
    <source>
        <strain evidence="9 10">78-1</strain>
    </source>
</reference>
<keyword evidence="10" id="KW-1185">Reference proteome</keyword>
<dbReference type="HAMAP" id="MF_01333_B">
    <property type="entry name" value="Ribosomal_uL5_B"/>
    <property type="match status" value="1"/>
</dbReference>
<keyword evidence="5" id="KW-0699">rRNA-binding</keyword>
<evidence type="ECO:0000256" key="4">
    <source>
        <dbReference type="ARBA" id="ARBA00035245"/>
    </source>
</evidence>
<sequence>MTPRLLTKYTEEVRPRLNEQFQYKNVMQIPRLVKVVINIGVNEAKLDQKYMDASMNELTIISGQKPVLKRAKKSIAGFKVREGMPVACSVTLRSGRMWEFVDRLFSIALPRIKDFQGISKKGFDGRGNFNLGLKEQLLFPEIDFDKVIRQRGMNITFVTTAQTDEEAQLLLKELGMPFAR</sequence>
<evidence type="ECO:0000259" key="8">
    <source>
        <dbReference type="Pfam" id="PF00673"/>
    </source>
</evidence>
<dbReference type="Pfam" id="PF00673">
    <property type="entry name" value="Ribosomal_L5_C"/>
    <property type="match status" value="1"/>
</dbReference>
<dbReference type="OrthoDB" id="9806626at2"/>
<organism evidence="9 10">
    <name type="scientific">Synergistes jonesii</name>
    <dbReference type="NCBI Taxonomy" id="2754"/>
    <lineage>
        <taxon>Bacteria</taxon>
        <taxon>Thermotogati</taxon>
        <taxon>Synergistota</taxon>
        <taxon>Synergistia</taxon>
        <taxon>Synergistales</taxon>
        <taxon>Synergistaceae</taxon>
        <taxon>Synergistes</taxon>
    </lineage>
</organism>
<keyword evidence="3 5" id="KW-0687">Ribonucleoprotein</keyword>
<protein>
    <recommendedName>
        <fullName evidence="4 5">Large ribosomal subunit protein uL5</fullName>
    </recommendedName>
</protein>
<proteinExistence type="inferred from homology"/>
<comment type="similarity">
    <text evidence="1 5 6">Belongs to the universal ribosomal protein uL5 family.</text>
</comment>
<dbReference type="AlphaFoldDB" id="A0A073IRZ5"/>
<dbReference type="InterPro" id="IPR002132">
    <property type="entry name" value="Ribosomal_uL5"/>
</dbReference>
<dbReference type="Gene3D" id="3.30.1440.10">
    <property type="match status" value="1"/>
</dbReference>
<feature type="domain" description="Large ribosomal subunit protein uL5 N-terminal" evidence="7">
    <location>
        <begin position="25"/>
        <end position="81"/>
    </location>
</feature>
<dbReference type="FunFam" id="3.30.1440.10:FF:000001">
    <property type="entry name" value="50S ribosomal protein L5"/>
    <property type="match status" value="1"/>
</dbReference>
<dbReference type="EMBL" id="JMKI01000006">
    <property type="protein sequence ID" value="KEJ93108.1"/>
    <property type="molecule type" value="Genomic_DNA"/>
</dbReference>
<comment type="subunit">
    <text evidence="5">Part of the 50S ribosomal subunit; part of the 5S rRNA/L5/L18/L25 subcomplex. Contacts the 5S rRNA and the P site tRNA. Forms a bridge to the 30S subunit in the 70S ribosome.</text>
</comment>
<dbReference type="PATRIC" id="fig|2754.20.peg.477"/>
<dbReference type="GO" id="GO:0005840">
    <property type="term" value="C:ribosome"/>
    <property type="evidence" value="ECO:0007669"/>
    <property type="project" value="UniProtKB-KW"/>
</dbReference>
<dbReference type="Pfam" id="PF00281">
    <property type="entry name" value="Ribosomal_L5"/>
    <property type="match status" value="1"/>
</dbReference>
<evidence type="ECO:0000259" key="7">
    <source>
        <dbReference type="Pfam" id="PF00281"/>
    </source>
</evidence>
<name>A0A073IRZ5_9BACT</name>
<gene>
    <name evidence="5" type="primary">rplE</name>
    <name evidence="9" type="ORF">EH55_12435</name>
</gene>
<dbReference type="STRING" id="2754.EH55_12435"/>
<dbReference type="InterPro" id="IPR031310">
    <property type="entry name" value="Ribosomal_uL5_N"/>
</dbReference>
<dbReference type="InterPro" id="IPR022803">
    <property type="entry name" value="Ribosomal_uL5_dom_sf"/>
</dbReference>
<evidence type="ECO:0000256" key="6">
    <source>
        <dbReference type="RuleBase" id="RU003930"/>
    </source>
</evidence>
<keyword evidence="5" id="KW-0820">tRNA-binding</keyword>
<dbReference type="GO" id="GO:0000049">
    <property type="term" value="F:tRNA binding"/>
    <property type="evidence" value="ECO:0007669"/>
    <property type="project" value="UniProtKB-UniRule"/>
</dbReference>
<comment type="function">
    <text evidence="5">This is 1 of the proteins that bind and probably mediate the attachment of the 5S RNA into the large ribosomal subunit, where it forms part of the central protuberance. In the 70S ribosome it contacts protein S13 of the 30S subunit (bridge B1b), connecting the 2 subunits; this bridge is implicated in subunit movement. Contacts the P site tRNA; the 5S rRNA and some of its associated proteins might help stabilize positioning of ribosome-bound tRNAs.</text>
</comment>
<dbReference type="GeneID" id="90982772"/>
<dbReference type="GO" id="GO:0003735">
    <property type="term" value="F:structural constituent of ribosome"/>
    <property type="evidence" value="ECO:0007669"/>
    <property type="project" value="InterPro"/>
</dbReference>
<dbReference type="eggNOG" id="COG0094">
    <property type="taxonomic scope" value="Bacteria"/>
</dbReference>
<evidence type="ECO:0000256" key="2">
    <source>
        <dbReference type="ARBA" id="ARBA00022980"/>
    </source>
</evidence>
<dbReference type="InterPro" id="IPR020930">
    <property type="entry name" value="Ribosomal_uL5_bac-type"/>
</dbReference>
<keyword evidence="2 5" id="KW-0689">Ribosomal protein</keyword>
<keyword evidence="5" id="KW-0694">RNA-binding</keyword>
<dbReference type="GO" id="GO:0006412">
    <property type="term" value="P:translation"/>
    <property type="evidence" value="ECO:0007669"/>
    <property type="project" value="UniProtKB-UniRule"/>
</dbReference>
<dbReference type="Proteomes" id="UP000027665">
    <property type="component" value="Unassembled WGS sequence"/>
</dbReference>
<dbReference type="RefSeq" id="WP_037974455.1">
    <property type="nucleotide sequence ID" value="NZ_CAMETI010000035.1"/>
</dbReference>
<evidence type="ECO:0000256" key="5">
    <source>
        <dbReference type="HAMAP-Rule" id="MF_01333"/>
    </source>
</evidence>
<evidence type="ECO:0000313" key="9">
    <source>
        <dbReference type="EMBL" id="KEJ93108.1"/>
    </source>
</evidence>
<dbReference type="InterPro" id="IPR031309">
    <property type="entry name" value="Ribosomal_uL5_C"/>
</dbReference>
<accession>A0A073IRZ5</accession>
<dbReference type="NCBIfam" id="NF000585">
    <property type="entry name" value="PRK00010.1"/>
    <property type="match status" value="1"/>
</dbReference>
<feature type="domain" description="Large ribosomal subunit protein uL5 C-terminal" evidence="8">
    <location>
        <begin position="85"/>
        <end position="178"/>
    </location>
</feature>
<comment type="caution">
    <text evidence="9">The sequence shown here is derived from an EMBL/GenBank/DDBJ whole genome shotgun (WGS) entry which is preliminary data.</text>
</comment>
<dbReference type="SUPFAM" id="SSF55282">
    <property type="entry name" value="RL5-like"/>
    <property type="match status" value="1"/>
</dbReference>
<evidence type="ECO:0000256" key="1">
    <source>
        <dbReference type="ARBA" id="ARBA00008553"/>
    </source>
</evidence>
<dbReference type="PANTHER" id="PTHR11994">
    <property type="entry name" value="60S RIBOSOMAL PROTEIN L11-RELATED"/>
    <property type="match status" value="1"/>
</dbReference>
<dbReference type="PIRSF" id="PIRSF002161">
    <property type="entry name" value="Ribosomal_L5"/>
    <property type="match status" value="1"/>
</dbReference>
<evidence type="ECO:0000256" key="3">
    <source>
        <dbReference type="ARBA" id="ARBA00023274"/>
    </source>
</evidence>